<sequence>MAATEYSFIGAYRESLSTFEKREDKEEQIISVDSLAMIRTLRTDPAKVSILEKADYHQIILINEAHHQPAHRLFVASLLPELYRKGFRYLSLEALPGGVRVDKMRPLATNSGIYTNEPAFAKLVDEALRLGFEVIGHEADWEDLQKSRDAREAGQANYLRKILDRDPSARILAYCGYDHILEGTSDQRRMAAYVQPYTGIDPLTINQSELSETDTSPHPMLQEISVVVPSVFLTDSGEPLGFIRPNGHRVDMVLIHPHTTDESGRPIWLWSDPRDRKWLIPSVALTYPVMVSAYRKDVSVKTGVPLDRMVLSSKTDQKALALPAGKYRILFRSRKGARLVKEIVVQ</sequence>
<dbReference type="OrthoDB" id="277629at2"/>
<dbReference type="AlphaFoldDB" id="A0A1G9R0N2"/>
<protein>
    <recommendedName>
        <fullName evidence="3">Erythromycin esterase</fullName>
    </recommendedName>
</protein>
<reference evidence="1 2" key="1">
    <citation type="submission" date="2016-10" db="EMBL/GenBank/DDBJ databases">
        <authorList>
            <person name="de Groot N.N."/>
        </authorList>
    </citation>
    <scope>NUCLEOTIDE SEQUENCE [LARGE SCALE GENOMIC DNA]</scope>
    <source>
        <strain evidence="1 2">DSM 21668</strain>
    </source>
</reference>
<organism evidence="1 2">
    <name type="scientific">Siphonobacter aquaeclarae</name>
    <dbReference type="NCBI Taxonomy" id="563176"/>
    <lineage>
        <taxon>Bacteria</taxon>
        <taxon>Pseudomonadati</taxon>
        <taxon>Bacteroidota</taxon>
        <taxon>Cytophagia</taxon>
        <taxon>Cytophagales</taxon>
        <taxon>Cytophagaceae</taxon>
        <taxon>Siphonobacter</taxon>
    </lineage>
</organism>
<dbReference type="STRING" id="563176.SAMN04488090_2675"/>
<name>A0A1G9R0N2_9BACT</name>
<dbReference type="EMBL" id="FNGS01000005">
    <property type="protein sequence ID" value="SDM16680.1"/>
    <property type="molecule type" value="Genomic_DNA"/>
</dbReference>
<proteinExistence type="predicted"/>
<evidence type="ECO:0000313" key="2">
    <source>
        <dbReference type="Proteomes" id="UP000198901"/>
    </source>
</evidence>
<keyword evidence="2" id="KW-1185">Reference proteome</keyword>
<evidence type="ECO:0008006" key="3">
    <source>
        <dbReference type="Google" id="ProtNLM"/>
    </source>
</evidence>
<gene>
    <name evidence="1" type="ORF">SAMN04488090_2675</name>
</gene>
<dbReference type="Proteomes" id="UP000198901">
    <property type="component" value="Unassembled WGS sequence"/>
</dbReference>
<dbReference type="RefSeq" id="WP_093202972.1">
    <property type="nucleotide sequence ID" value="NZ_FNGS01000005.1"/>
</dbReference>
<accession>A0A1G9R0N2</accession>
<evidence type="ECO:0000313" key="1">
    <source>
        <dbReference type="EMBL" id="SDM16680.1"/>
    </source>
</evidence>